<evidence type="ECO:0000256" key="1">
    <source>
        <dbReference type="SAM" id="Phobius"/>
    </source>
</evidence>
<keyword evidence="1" id="KW-0812">Transmembrane</keyword>
<sequence>MTNNKLDKRMAFELFLSVLLSFPTNVFFIPFIIFFVIMLIDLVFDVFEGLLGELDIVDLDNMTGGSLILPPILTKVPLPIALCVSLFVATIIEYYLDTILLSSLSDTLSIVFGAISLPIVAYIALYIASILLKPLAPFFNKENAFAKIDYIGLRAKVHSSQVSQDVGGEVIILHNGNEVLLDVLSSSQQDIQYGDEVVIVSKDNESQRYVVAKA</sequence>
<feature type="transmembrane region" description="Helical" evidence="1">
    <location>
        <begin position="12"/>
        <end position="40"/>
    </location>
</feature>
<keyword evidence="3" id="KW-1185">Reference proteome</keyword>
<organism evidence="2 3">
    <name type="scientific">Vibrio penaeicida</name>
    <dbReference type="NCBI Taxonomy" id="104609"/>
    <lineage>
        <taxon>Bacteria</taxon>
        <taxon>Pseudomonadati</taxon>
        <taxon>Pseudomonadota</taxon>
        <taxon>Gammaproteobacteria</taxon>
        <taxon>Vibrionales</taxon>
        <taxon>Vibrionaceae</taxon>
        <taxon>Vibrio</taxon>
    </lineage>
</organism>
<dbReference type="AlphaFoldDB" id="A0AAV5NT32"/>
<keyword evidence="1" id="KW-1133">Transmembrane helix</keyword>
<dbReference type="EMBL" id="BSNX01000039">
    <property type="protein sequence ID" value="GLQ73796.1"/>
    <property type="molecule type" value="Genomic_DNA"/>
</dbReference>
<evidence type="ECO:0008006" key="4">
    <source>
        <dbReference type="Google" id="ProtNLM"/>
    </source>
</evidence>
<dbReference type="Gene3D" id="2.40.50.140">
    <property type="entry name" value="Nucleic acid-binding proteins"/>
    <property type="match status" value="1"/>
</dbReference>
<comment type="caution">
    <text evidence="2">The sequence shown here is derived from an EMBL/GenBank/DDBJ whole genome shotgun (WGS) entry which is preliminary data.</text>
</comment>
<name>A0AAV5NT32_9VIBR</name>
<dbReference type="Proteomes" id="UP001156690">
    <property type="component" value="Unassembled WGS sequence"/>
</dbReference>
<keyword evidence="1" id="KW-0472">Membrane</keyword>
<evidence type="ECO:0000313" key="3">
    <source>
        <dbReference type="Proteomes" id="UP001156690"/>
    </source>
</evidence>
<accession>A0AAV5NT32</accession>
<feature type="transmembrane region" description="Helical" evidence="1">
    <location>
        <begin position="108"/>
        <end position="132"/>
    </location>
</feature>
<feature type="transmembrane region" description="Helical" evidence="1">
    <location>
        <begin position="76"/>
        <end position="96"/>
    </location>
</feature>
<gene>
    <name evidence="2" type="ORF">GCM10007932_31560</name>
</gene>
<proteinExistence type="predicted"/>
<reference evidence="3" key="1">
    <citation type="journal article" date="2019" name="Int. J. Syst. Evol. Microbiol.">
        <title>The Global Catalogue of Microorganisms (GCM) 10K type strain sequencing project: providing services to taxonomists for standard genome sequencing and annotation.</title>
        <authorList>
            <consortium name="The Broad Institute Genomics Platform"/>
            <consortium name="The Broad Institute Genome Sequencing Center for Infectious Disease"/>
            <person name="Wu L."/>
            <person name="Ma J."/>
        </authorList>
    </citation>
    <scope>NUCLEOTIDE SEQUENCE [LARGE SCALE GENOMIC DNA]</scope>
    <source>
        <strain evidence="3">NBRC 15640</strain>
    </source>
</reference>
<dbReference type="InterPro" id="IPR012340">
    <property type="entry name" value="NA-bd_OB-fold"/>
</dbReference>
<protein>
    <recommendedName>
        <fullName evidence="4">DUF1449 domain-containing protein</fullName>
    </recommendedName>
</protein>
<evidence type="ECO:0000313" key="2">
    <source>
        <dbReference type="EMBL" id="GLQ73796.1"/>
    </source>
</evidence>
<dbReference type="RefSeq" id="WP_224055258.1">
    <property type="nucleotide sequence ID" value="NZ_AP025144.1"/>
</dbReference>